<evidence type="ECO:0008006" key="5">
    <source>
        <dbReference type="Google" id="ProtNLM"/>
    </source>
</evidence>
<feature type="compositionally biased region" description="Low complexity" evidence="1">
    <location>
        <begin position="168"/>
        <end position="185"/>
    </location>
</feature>
<sequence>MAGHRRGSNGSPICPPGYEVSDSRGSGVPTPPSPATTNGGGPRTPPRPLRRHKSPSTEALKMTRVPGGKWWHWRNPNWNDESAYEFVDPADPPPFQRVDGQQQREFSPTFTEVSTVLCDEDGRTILGGSYSQISSERLVEESLHPSFSFSESSFTSNASIETIGMPEQGRAQQGSQALGSSSNGAVLFPPTPPESDMHSDDGSTWGRRLRRQTQNRKSTLAVFEASPSEVPEIQQAARRLGLYAAPLTGMTTQGSVNDPDFKATVVVGSKRQWVDNLTGDKTVSNMPGALPAVGAAPTVSFLHLIFASILGGCVVVLGLSYIPGAASAATHL</sequence>
<dbReference type="AlphaFoldDB" id="A8NYP1"/>
<proteinExistence type="predicted"/>
<dbReference type="KEGG" id="cci:CC1G_01393"/>
<dbReference type="Proteomes" id="UP000001861">
    <property type="component" value="Unassembled WGS sequence"/>
</dbReference>
<comment type="caution">
    <text evidence="3">The sequence shown here is derived from an EMBL/GenBank/DDBJ whole genome shotgun (WGS) entry which is preliminary data.</text>
</comment>
<keyword evidence="2" id="KW-1133">Transmembrane helix</keyword>
<organism evidence="3 4">
    <name type="scientific">Coprinopsis cinerea (strain Okayama-7 / 130 / ATCC MYA-4618 / FGSC 9003)</name>
    <name type="common">Inky cap fungus</name>
    <name type="synonym">Hormographiella aspergillata</name>
    <dbReference type="NCBI Taxonomy" id="240176"/>
    <lineage>
        <taxon>Eukaryota</taxon>
        <taxon>Fungi</taxon>
        <taxon>Dikarya</taxon>
        <taxon>Basidiomycota</taxon>
        <taxon>Agaricomycotina</taxon>
        <taxon>Agaricomycetes</taxon>
        <taxon>Agaricomycetidae</taxon>
        <taxon>Agaricales</taxon>
        <taxon>Agaricineae</taxon>
        <taxon>Psathyrellaceae</taxon>
        <taxon>Coprinopsis</taxon>
    </lineage>
</organism>
<evidence type="ECO:0000313" key="3">
    <source>
        <dbReference type="EMBL" id="EAU84397.2"/>
    </source>
</evidence>
<dbReference type="InParanoid" id="A8NYP1"/>
<dbReference type="RefSeq" id="XP_001837481.2">
    <property type="nucleotide sequence ID" value="XM_001837429.2"/>
</dbReference>
<reference evidence="3 4" key="1">
    <citation type="journal article" date="2010" name="Proc. Natl. Acad. Sci. U.S.A.">
        <title>Insights into evolution of multicellular fungi from the assembled chromosomes of the mushroom Coprinopsis cinerea (Coprinus cinereus).</title>
        <authorList>
            <person name="Stajich J.E."/>
            <person name="Wilke S.K."/>
            <person name="Ahren D."/>
            <person name="Au C.H."/>
            <person name="Birren B.W."/>
            <person name="Borodovsky M."/>
            <person name="Burns C."/>
            <person name="Canback B."/>
            <person name="Casselton L.A."/>
            <person name="Cheng C.K."/>
            <person name="Deng J."/>
            <person name="Dietrich F.S."/>
            <person name="Fargo D.C."/>
            <person name="Farman M.L."/>
            <person name="Gathman A.C."/>
            <person name="Goldberg J."/>
            <person name="Guigo R."/>
            <person name="Hoegger P.J."/>
            <person name="Hooker J.B."/>
            <person name="Huggins A."/>
            <person name="James T.Y."/>
            <person name="Kamada T."/>
            <person name="Kilaru S."/>
            <person name="Kodira C."/>
            <person name="Kues U."/>
            <person name="Kupfer D."/>
            <person name="Kwan H.S."/>
            <person name="Lomsadze A."/>
            <person name="Li W."/>
            <person name="Lilly W.W."/>
            <person name="Ma L.J."/>
            <person name="Mackey A.J."/>
            <person name="Manning G."/>
            <person name="Martin F."/>
            <person name="Muraguchi H."/>
            <person name="Natvig D.O."/>
            <person name="Palmerini H."/>
            <person name="Ramesh M.A."/>
            <person name="Rehmeyer C.J."/>
            <person name="Roe B.A."/>
            <person name="Shenoy N."/>
            <person name="Stanke M."/>
            <person name="Ter-Hovhannisyan V."/>
            <person name="Tunlid A."/>
            <person name="Velagapudi R."/>
            <person name="Vision T.J."/>
            <person name="Zeng Q."/>
            <person name="Zolan M.E."/>
            <person name="Pukkila P.J."/>
        </authorList>
    </citation>
    <scope>NUCLEOTIDE SEQUENCE [LARGE SCALE GENOMIC DNA]</scope>
    <source>
        <strain evidence="4">Okayama-7 / 130 / ATCC MYA-4618 / FGSC 9003</strain>
    </source>
</reference>
<keyword evidence="4" id="KW-1185">Reference proteome</keyword>
<keyword evidence="2" id="KW-0472">Membrane</keyword>
<evidence type="ECO:0000313" key="4">
    <source>
        <dbReference type="Proteomes" id="UP000001861"/>
    </source>
</evidence>
<dbReference type="HOGENOM" id="CLU_836824_0_0_1"/>
<dbReference type="STRING" id="240176.A8NYP1"/>
<gene>
    <name evidence="3" type="ORF">CC1G_01393</name>
</gene>
<accession>A8NYP1</accession>
<dbReference type="EMBL" id="AACS02000005">
    <property type="protein sequence ID" value="EAU84397.2"/>
    <property type="molecule type" value="Genomic_DNA"/>
</dbReference>
<protein>
    <recommendedName>
        <fullName evidence="5">Transmembrane protein</fullName>
    </recommendedName>
</protein>
<feature type="region of interest" description="Disordered" evidence="1">
    <location>
        <begin position="167"/>
        <end position="211"/>
    </location>
</feature>
<dbReference type="VEuPathDB" id="FungiDB:CC1G_01393"/>
<dbReference type="GeneID" id="6014037"/>
<evidence type="ECO:0000256" key="1">
    <source>
        <dbReference type="SAM" id="MobiDB-lite"/>
    </source>
</evidence>
<dbReference type="OrthoDB" id="3252109at2759"/>
<keyword evidence="2" id="KW-0812">Transmembrane</keyword>
<evidence type="ECO:0000256" key="2">
    <source>
        <dbReference type="SAM" id="Phobius"/>
    </source>
</evidence>
<feature type="region of interest" description="Disordered" evidence="1">
    <location>
        <begin position="1"/>
        <end position="59"/>
    </location>
</feature>
<feature type="transmembrane region" description="Helical" evidence="2">
    <location>
        <begin position="301"/>
        <end position="322"/>
    </location>
</feature>
<name>A8NYP1_COPC7</name>